<protein>
    <submittedName>
        <fullName evidence="2">Uncharacterized protein</fullName>
    </submittedName>
</protein>
<accession>A0A2S2CQW9</accession>
<dbReference type="RefSeq" id="WP_109327207.1">
    <property type="nucleotide sequence ID" value="NZ_CP029353.1"/>
</dbReference>
<sequence length="90" mass="9283">MVACTVMAGEAAARGGSGGHSFGSGHSSSTYTPHSSSHGDHSVSGYTRKDGTYVAPHHQTNPNGTKLDNYSTKGNVNPYTGKPGTVDPYK</sequence>
<dbReference type="AlphaFoldDB" id="A0A2S2CQW9"/>
<evidence type="ECO:0000313" key="2">
    <source>
        <dbReference type="EMBL" id="AWK86760.1"/>
    </source>
</evidence>
<dbReference type="Proteomes" id="UP000245629">
    <property type="component" value="Chromosome 2"/>
</dbReference>
<dbReference type="KEGG" id="azz:DEW08_11375"/>
<proteinExistence type="predicted"/>
<feature type="region of interest" description="Disordered" evidence="1">
    <location>
        <begin position="12"/>
        <end position="90"/>
    </location>
</feature>
<dbReference type="OrthoDB" id="7366709at2"/>
<feature type="compositionally biased region" description="Low complexity" evidence="1">
    <location>
        <begin position="23"/>
        <end position="36"/>
    </location>
</feature>
<feature type="compositionally biased region" description="Basic and acidic residues" evidence="1">
    <location>
        <begin position="37"/>
        <end position="51"/>
    </location>
</feature>
<gene>
    <name evidence="2" type="ORF">DEW08_11375</name>
</gene>
<keyword evidence="3" id="KW-1185">Reference proteome</keyword>
<evidence type="ECO:0000313" key="3">
    <source>
        <dbReference type="Proteomes" id="UP000245629"/>
    </source>
</evidence>
<reference evidence="3" key="1">
    <citation type="submission" date="2018-05" db="EMBL/GenBank/DDBJ databases">
        <title>Azospirillum thermophila sp. nov., a novel isolated from hot spring.</title>
        <authorList>
            <person name="Zhao Z."/>
        </authorList>
    </citation>
    <scope>NUCLEOTIDE SEQUENCE [LARGE SCALE GENOMIC DNA]</scope>
    <source>
        <strain evidence="3">CFH 70021</strain>
    </source>
</reference>
<dbReference type="EMBL" id="CP029353">
    <property type="protein sequence ID" value="AWK86760.1"/>
    <property type="molecule type" value="Genomic_DNA"/>
</dbReference>
<feature type="compositionally biased region" description="Polar residues" evidence="1">
    <location>
        <begin position="58"/>
        <end position="78"/>
    </location>
</feature>
<name>A0A2S2CQW9_9PROT</name>
<evidence type="ECO:0000256" key="1">
    <source>
        <dbReference type="SAM" id="MobiDB-lite"/>
    </source>
</evidence>
<organism evidence="2 3">
    <name type="scientific">Azospirillum thermophilum</name>
    <dbReference type="NCBI Taxonomy" id="2202148"/>
    <lineage>
        <taxon>Bacteria</taxon>
        <taxon>Pseudomonadati</taxon>
        <taxon>Pseudomonadota</taxon>
        <taxon>Alphaproteobacteria</taxon>
        <taxon>Rhodospirillales</taxon>
        <taxon>Azospirillaceae</taxon>
        <taxon>Azospirillum</taxon>
    </lineage>
</organism>